<dbReference type="EMBL" id="KZ303548">
    <property type="protein sequence ID" value="PIA13086.1"/>
    <property type="molecule type" value="Genomic_DNA"/>
</dbReference>
<evidence type="ECO:0000313" key="3">
    <source>
        <dbReference type="Proteomes" id="UP000242474"/>
    </source>
</evidence>
<name>A0A2G5B256_COERN</name>
<accession>A0A2G5B256</accession>
<feature type="non-terminal residue" evidence="2">
    <location>
        <position position="130"/>
    </location>
</feature>
<evidence type="ECO:0000313" key="2">
    <source>
        <dbReference type="EMBL" id="PIA13086.1"/>
    </source>
</evidence>
<dbReference type="Proteomes" id="UP000242474">
    <property type="component" value="Unassembled WGS sequence"/>
</dbReference>
<proteinExistence type="predicted"/>
<dbReference type="AlphaFoldDB" id="A0A2G5B256"/>
<evidence type="ECO:0000256" key="1">
    <source>
        <dbReference type="SAM" id="MobiDB-lite"/>
    </source>
</evidence>
<dbReference type="OrthoDB" id="1562405at2759"/>
<sequence>MRGRTEVALRIDEIGIDIRTMRRLRMRIRMRWEKIKNFFRAIGQRPRQQTGVSAAETLSTPQAPEAASTRTSTDSYASTQGPTPGVHPDQPGMCEGASNSGSSCLSKRLQIYARGVQIHLFTESRTDAQA</sequence>
<reference evidence="2 3" key="1">
    <citation type="journal article" date="2015" name="Genome Biol. Evol.">
        <title>Phylogenomic analyses indicate that early fungi evolved digesting cell walls of algal ancestors of land plants.</title>
        <authorList>
            <person name="Chang Y."/>
            <person name="Wang S."/>
            <person name="Sekimoto S."/>
            <person name="Aerts A.L."/>
            <person name="Choi C."/>
            <person name="Clum A."/>
            <person name="LaButti K.M."/>
            <person name="Lindquist E.A."/>
            <person name="Yee Ngan C."/>
            <person name="Ohm R.A."/>
            <person name="Salamov A.A."/>
            <person name="Grigoriev I.V."/>
            <person name="Spatafora J.W."/>
            <person name="Berbee M.L."/>
        </authorList>
    </citation>
    <scope>NUCLEOTIDE SEQUENCE [LARGE SCALE GENOMIC DNA]</scope>
    <source>
        <strain evidence="2 3">NRRL 1564</strain>
    </source>
</reference>
<organism evidence="2 3">
    <name type="scientific">Coemansia reversa (strain ATCC 12441 / NRRL 1564)</name>
    <dbReference type="NCBI Taxonomy" id="763665"/>
    <lineage>
        <taxon>Eukaryota</taxon>
        <taxon>Fungi</taxon>
        <taxon>Fungi incertae sedis</taxon>
        <taxon>Zoopagomycota</taxon>
        <taxon>Kickxellomycotina</taxon>
        <taxon>Kickxellomycetes</taxon>
        <taxon>Kickxellales</taxon>
        <taxon>Kickxellaceae</taxon>
        <taxon>Coemansia</taxon>
    </lineage>
</organism>
<feature type="compositionally biased region" description="Polar residues" evidence="1">
    <location>
        <begin position="46"/>
        <end position="82"/>
    </location>
</feature>
<keyword evidence="3" id="KW-1185">Reference proteome</keyword>
<protein>
    <submittedName>
        <fullName evidence="2">Uncharacterized protein</fullName>
    </submittedName>
</protein>
<gene>
    <name evidence="2" type="ORF">COEREDRAFT_83712</name>
</gene>
<feature type="region of interest" description="Disordered" evidence="1">
    <location>
        <begin position="43"/>
        <end position="102"/>
    </location>
</feature>